<reference evidence="1" key="1">
    <citation type="submission" date="2020-11" db="EMBL/GenBank/DDBJ databases">
        <authorList>
            <person name="Tran Van P."/>
        </authorList>
    </citation>
    <scope>NUCLEOTIDE SEQUENCE</scope>
</reference>
<organism evidence="1">
    <name type="scientific">Cyprideis torosa</name>
    <dbReference type="NCBI Taxonomy" id="163714"/>
    <lineage>
        <taxon>Eukaryota</taxon>
        <taxon>Metazoa</taxon>
        <taxon>Ecdysozoa</taxon>
        <taxon>Arthropoda</taxon>
        <taxon>Crustacea</taxon>
        <taxon>Oligostraca</taxon>
        <taxon>Ostracoda</taxon>
        <taxon>Podocopa</taxon>
        <taxon>Podocopida</taxon>
        <taxon>Cytherocopina</taxon>
        <taxon>Cytheroidea</taxon>
        <taxon>Cytherideidae</taxon>
        <taxon>Cyprideis</taxon>
    </lineage>
</organism>
<gene>
    <name evidence="1" type="ORF">CTOB1V02_LOCUS5227</name>
</gene>
<dbReference type="EMBL" id="OB661102">
    <property type="protein sequence ID" value="CAD7227319.1"/>
    <property type="molecule type" value="Genomic_DNA"/>
</dbReference>
<protein>
    <submittedName>
        <fullName evidence="1">Uncharacterized protein</fullName>
    </submittedName>
</protein>
<name>A0A7R8W9A7_9CRUS</name>
<evidence type="ECO:0000313" key="1">
    <source>
        <dbReference type="EMBL" id="CAD7227319.1"/>
    </source>
</evidence>
<proteinExistence type="predicted"/>
<sequence length="170" mass="18995">MLHNMKVANSMELLNEDDTSPLALLSQELADCYQSKNDLAGCLKEFLIAQKETLKDGIPELEIPALEPARSACCFCAAGIQLNSAFWRIANAANAAIVEFNTESSLHFDIDKIAAHIVPNRKFGAFRHREIHPHTSYQIASLAHSVTEKSIRTHRTKSQVWRIPSQRNPS</sequence>
<dbReference type="AlphaFoldDB" id="A0A7R8W9A7"/>
<accession>A0A7R8W9A7</accession>
<dbReference type="OrthoDB" id="8185598at2759"/>